<protein>
    <submittedName>
        <fullName evidence="5">Protein TANC1</fullName>
    </submittedName>
</protein>
<name>A0A9P1GLR8_9DINO</name>
<feature type="repeat" description="ANK" evidence="3">
    <location>
        <begin position="322"/>
        <end position="354"/>
    </location>
</feature>
<dbReference type="PANTHER" id="PTHR24198">
    <property type="entry name" value="ANKYRIN REPEAT AND PROTEIN KINASE DOMAIN-CONTAINING PROTEIN"/>
    <property type="match status" value="1"/>
</dbReference>
<sequence length="449" mass="48833">MRGEERELTEEAEVLEDLETSELACVDLYGLVSQVQLRGKRLAFLFISLIGTTDALQRVVFDRRRFDESSALGFPTTGSCEQCVHILAESALQSSDLFAKRWEIFLPAATLPPAISMATSTRSECSWVCCPLCPQSMRRFRLGRGLQEHLDAVHGADRPGNHDRADWHLKMEGSAKARGIFAQRSAAGLGGQRRGAFVGHEADALPALPALPALSGDVLDGFDGLAAAGRGDATALQRFLDAGWNLYAPGSLDRHGASALDWASGNGHIHCVELLLEASACPLKATRRDGRACGHWAARFGRTEVLKLLLSCQVHPDVRTTTGITPLMLASYAGHTDACQILLDRRANLHHRNAFDCDAGHFAAMGGDVEMCRWLIHHGISFSRPQCSGHTGVHKAAECGSLDVLYFLLDQNAVTEEEIKKVRANGLPSKTAEREGHLECQRLLEKAGL</sequence>
<reference evidence="5 6" key="2">
    <citation type="submission" date="2024-05" db="EMBL/GenBank/DDBJ databases">
        <authorList>
            <person name="Chen Y."/>
            <person name="Shah S."/>
            <person name="Dougan E. K."/>
            <person name="Thang M."/>
            <person name="Chan C."/>
        </authorList>
    </citation>
    <scope>NUCLEOTIDE SEQUENCE [LARGE SCALE GENOMIC DNA]</scope>
</reference>
<dbReference type="EMBL" id="CAMXCT010006570">
    <property type="protein sequence ID" value="CAI4016182.1"/>
    <property type="molecule type" value="Genomic_DNA"/>
</dbReference>
<keyword evidence="6" id="KW-1185">Reference proteome</keyword>
<evidence type="ECO:0000256" key="3">
    <source>
        <dbReference type="PROSITE-ProRule" id="PRU00023"/>
    </source>
</evidence>
<dbReference type="SUPFAM" id="SSF48403">
    <property type="entry name" value="Ankyrin repeat"/>
    <property type="match status" value="1"/>
</dbReference>
<dbReference type="SMART" id="SM00248">
    <property type="entry name" value="ANK"/>
    <property type="match status" value="5"/>
</dbReference>
<accession>A0A9P1GLR8</accession>
<dbReference type="Gene3D" id="1.25.40.20">
    <property type="entry name" value="Ankyrin repeat-containing domain"/>
    <property type="match status" value="1"/>
</dbReference>
<dbReference type="InterPro" id="IPR002110">
    <property type="entry name" value="Ankyrin_rpt"/>
</dbReference>
<dbReference type="Proteomes" id="UP001152797">
    <property type="component" value="Unassembled WGS sequence"/>
</dbReference>
<dbReference type="EMBL" id="CAMXCT030006570">
    <property type="protein sequence ID" value="CAL4803494.1"/>
    <property type="molecule type" value="Genomic_DNA"/>
</dbReference>
<dbReference type="PROSITE" id="PS50297">
    <property type="entry name" value="ANK_REP_REGION"/>
    <property type="match status" value="1"/>
</dbReference>
<evidence type="ECO:0000313" key="5">
    <source>
        <dbReference type="EMBL" id="CAL4803494.1"/>
    </source>
</evidence>
<dbReference type="Pfam" id="PF12796">
    <property type="entry name" value="Ank_2"/>
    <property type="match status" value="1"/>
</dbReference>
<dbReference type="PROSITE" id="PS50088">
    <property type="entry name" value="ANK_REPEAT"/>
    <property type="match status" value="1"/>
</dbReference>
<organism evidence="4">
    <name type="scientific">Cladocopium goreaui</name>
    <dbReference type="NCBI Taxonomy" id="2562237"/>
    <lineage>
        <taxon>Eukaryota</taxon>
        <taxon>Sar</taxon>
        <taxon>Alveolata</taxon>
        <taxon>Dinophyceae</taxon>
        <taxon>Suessiales</taxon>
        <taxon>Symbiodiniaceae</taxon>
        <taxon>Cladocopium</taxon>
    </lineage>
</organism>
<evidence type="ECO:0000313" key="4">
    <source>
        <dbReference type="EMBL" id="CAI4016182.1"/>
    </source>
</evidence>
<comment type="caution">
    <text evidence="4">The sequence shown here is derived from an EMBL/GenBank/DDBJ whole genome shotgun (WGS) entry which is preliminary data.</text>
</comment>
<keyword evidence="2 3" id="KW-0040">ANK repeat</keyword>
<evidence type="ECO:0000256" key="1">
    <source>
        <dbReference type="ARBA" id="ARBA00022737"/>
    </source>
</evidence>
<keyword evidence="1" id="KW-0677">Repeat</keyword>
<proteinExistence type="predicted"/>
<dbReference type="Pfam" id="PF00023">
    <property type="entry name" value="Ank"/>
    <property type="match status" value="1"/>
</dbReference>
<dbReference type="PANTHER" id="PTHR24198:SF165">
    <property type="entry name" value="ANKYRIN REPEAT-CONTAINING PROTEIN-RELATED"/>
    <property type="match status" value="1"/>
</dbReference>
<dbReference type="InterPro" id="IPR036770">
    <property type="entry name" value="Ankyrin_rpt-contain_sf"/>
</dbReference>
<dbReference type="AlphaFoldDB" id="A0A9P1GLR8"/>
<gene>
    <name evidence="4" type="ORF">C1SCF055_LOCUS40942</name>
</gene>
<dbReference type="OrthoDB" id="443079at2759"/>
<evidence type="ECO:0000256" key="2">
    <source>
        <dbReference type="ARBA" id="ARBA00023043"/>
    </source>
</evidence>
<reference evidence="4" key="1">
    <citation type="submission" date="2022-10" db="EMBL/GenBank/DDBJ databases">
        <authorList>
            <person name="Chen Y."/>
            <person name="Dougan E. K."/>
            <person name="Chan C."/>
            <person name="Rhodes N."/>
            <person name="Thang M."/>
        </authorList>
    </citation>
    <scope>NUCLEOTIDE SEQUENCE</scope>
</reference>
<dbReference type="EMBL" id="CAMXCT020006570">
    <property type="protein sequence ID" value="CAL1169557.1"/>
    <property type="molecule type" value="Genomic_DNA"/>
</dbReference>
<evidence type="ECO:0000313" key="6">
    <source>
        <dbReference type="Proteomes" id="UP001152797"/>
    </source>
</evidence>